<feature type="compositionally biased region" description="Basic and acidic residues" evidence="1">
    <location>
        <begin position="280"/>
        <end position="293"/>
    </location>
</feature>
<sequence length="475" mass="54698">MSEPCDGHNGQYFKYHCYIRLRDYFDIKRETDRDTGILKEYRESSQKNKEFVKKYDKLFERLTNRFGGDGLFISPGPYVCCPYLNFWLNHTIAYKHHDLRGKDFQVFKEFADFYAKKRTHTSYEKNSCKKYIKPLYDDNYNIMQILYKMYELYNLNTRWDASYGDNSSKICTNYSLINRHYKYLKETYKGDKDLNEKLDDFINVINNSKNSVKAVCKYEILPPVSRLEDSKLVLDPDSRDKQMLGSTDESVSHPSEVSEHSVTQRAPGSHLQVLAESEVAEPHEVESHTEKTDQSGSRALQSEEVESPKVELLDLALQKGLEKLTSESTLPPGSSELRYLNEDRFGEVRERRDGEKGNPSYDLLNTEFGYPNTREKLSTTVSDPKGFFSNVQDTFFSIVKDVEPGPVLGVSGGMGVLFILFKYTPFGSLFGGRRGRFHQIPSSFRGLSPGEFPNFHEYEGGHIGYGAMNMPHLAE</sequence>
<organism evidence="2 3">
    <name type="scientific">Plasmodium vivax</name>
    <name type="common">malaria parasite P. vivax</name>
    <dbReference type="NCBI Taxonomy" id="5855"/>
    <lineage>
        <taxon>Eukaryota</taxon>
        <taxon>Sar</taxon>
        <taxon>Alveolata</taxon>
        <taxon>Apicomplexa</taxon>
        <taxon>Aconoidasida</taxon>
        <taxon>Haemosporida</taxon>
        <taxon>Plasmodiidae</taxon>
        <taxon>Plasmodium</taxon>
        <taxon>Plasmodium (Plasmodium)</taxon>
    </lineage>
</organism>
<dbReference type="Proteomes" id="UP000779233">
    <property type="component" value="Unassembled WGS sequence"/>
</dbReference>
<dbReference type="VEuPathDB" id="PlasmoDB:PVPAM_060008900"/>
<protein>
    <submittedName>
        <fullName evidence="2">(malaria parasite P. vivax) hypothetical protein</fullName>
    </submittedName>
</protein>
<accession>A0A8S4H5X4</accession>
<proteinExistence type="predicted"/>
<evidence type="ECO:0000256" key="1">
    <source>
        <dbReference type="SAM" id="MobiDB-lite"/>
    </source>
</evidence>
<comment type="caution">
    <text evidence="2">The sequence shown here is derived from an EMBL/GenBank/DDBJ whole genome shotgun (WGS) entry which is preliminary data.</text>
</comment>
<feature type="compositionally biased region" description="Basic and acidic residues" evidence="1">
    <location>
        <begin position="233"/>
        <end position="242"/>
    </location>
</feature>
<evidence type="ECO:0000313" key="3">
    <source>
        <dbReference type="Proteomes" id="UP000779233"/>
    </source>
</evidence>
<dbReference type="AlphaFoldDB" id="A0A8S4H5X4"/>
<dbReference type="EMBL" id="CAJZCX010000003">
    <property type="protein sequence ID" value="CAG9472744.1"/>
    <property type="molecule type" value="Genomic_DNA"/>
</dbReference>
<evidence type="ECO:0000313" key="2">
    <source>
        <dbReference type="EMBL" id="CAG9472744.1"/>
    </source>
</evidence>
<gene>
    <name evidence="2" type="ORF">PVW1_140087100</name>
</gene>
<name>A0A8S4H5X4_PLAVI</name>
<feature type="region of interest" description="Disordered" evidence="1">
    <location>
        <begin position="233"/>
        <end position="306"/>
    </location>
</feature>
<reference evidence="2" key="1">
    <citation type="submission" date="2021-09" db="EMBL/GenBank/DDBJ databases">
        <authorList>
            <consortium name="Pathogen Informatics"/>
        </authorList>
    </citation>
    <scope>NUCLEOTIDE SEQUENCE</scope>
    <source>
        <strain evidence="2">PvW1</strain>
    </source>
</reference>